<gene>
    <name evidence="2" type="ORF">BofuT4_P137950.1</name>
</gene>
<evidence type="ECO:0000313" key="2">
    <source>
        <dbReference type="EMBL" id="CCD52871.1"/>
    </source>
</evidence>
<keyword evidence="1" id="KW-0472">Membrane</keyword>
<reference evidence="3" key="1">
    <citation type="journal article" date="2011" name="PLoS Genet.">
        <title>Genomic analysis of the necrotrophic fungal pathogens Sclerotinia sclerotiorum and Botrytis cinerea.</title>
        <authorList>
            <person name="Amselem J."/>
            <person name="Cuomo C.A."/>
            <person name="van Kan J.A."/>
            <person name="Viaud M."/>
            <person name="Benito E.P."/>
            <person name="Couloux A."/>
            <person name="Coutinho P.M."/>
            <person name="de Vries R.P."/>
            <person name="Dyer P.S."/>
            <person name="Fillinger S."/>
            <person name="Fournier E."/>
            <person name="Gout L."/>
            <person name="Hahn M."/>
            <person name="Kohn L."/>
            <person name="Lapalu N."/>
            <person name="Plummer K.M."/>
            <person name="Pradier J.M."/>
            <person name="Quevillon E."/>
            <person name="Sharon A."/>
            <person name="Simon A."/>
            <person name="ten Have A."/>
            <person name="Tudzynski B."/>
            <person name="Tudzynski P."/>
            <person name="Wincker P."/>
            <person name="Andrew M."/>
            <person name="Anthouard V."/>
            <person name="Beever R.E."/>
            <person name="Beffa R."/>
            <person name="Benoit I."/>
            <person name="Bouzid O."/>
            <person name="Brault B."/>
            <person name="Chen Z."/>
            <person name="Choquer M."/>
            <person name="Collemare J."/>
            <person name="Cotton P."/>
            <person name="Danchin E.G."/>
            <person name="Da Silva C."/>
            <person name="Gautier A."/>
            <person name="Giraud C."/>
            <person name="Giraud T."/>
            <person name="Gonzalez C."/>
            <person name="Grossetete S."/>
            <person name="Guldener U."/>
            <person name="Henrissat B."/>
            <person name="Howlett B.J."/>
            <person name="Kodira C."/>
            <person name="Kretschmer M."/>
            <person name="Lappartient A."/>
            <person name="Leroch M."/>
            <person name="Levis C."/>
            <person name="Mauceli E."/>
            <person name="Neuveglise C."/>
            <person name="Oeser B."/>
            <person name="Pearson M."/>
            <person name="Poulain J."/>
            <person name="Poussereau N."/>
            <person name="Quesneville H."/>
            <person name="Rascle C."/>
            <person name="Schumacher J."/>
            <person name="Segurens B."/>
            <person name="Sexton A."/>
            <person name="Silva E."/>
            <person name="Sirven C."/>
            <person name="Soanes D.M."/>
            <person name="Talbot N.J."/>
            <person name="Templeton M."/>
            <person name="Yandava C."/>
            <person name="Yarden O."/>
            <person name="Zeng Q."/>
            <person name="Rollins J.A."/>
            <person name="Lebrun M.H."/>
            <person name="Dickman M."/>
        </authorList>
    </citation>
    <scope>NUCLEOTIDE SEQUENCE [LARGE SCALE GENOMIC DNA]</scope>
    <source>
        <strain evidence="3">T4</strain>
    </source>
</reference>
<dbReference type="InParanoid" id="G2YMM3"/>
<sequence length="63" mass="7034">MRKHTHEKSKLTDCFIPIVLCIPALLFPAPACLVVSLCLHLMANGKRLFDVDTIFAFSLRCSS</sequence>
<protein>
    <submittedName>
        <fullName evidence="2">Uncharacterized protein</fullName>
    </submittedName>
</protein>
<evidence type="ECO:0000313" key="3">
    <source>
        <dbReference type="Proteomes" id="UP000008177"/>
    </source>
</evidence>
<dbReference type="AlphaFoldDB" id="G2YMM3"/>
<dbReference type="HOGENOM" id="CLU_2885532_0_0_1"/>
<keyword evidence="1" id="KW-0812">Transmembrane</keyword>
<keyword evidence="1" id="KW-1133">Transmembrane helix</keyword>
<dbReference type="Proteomes" id="UP000008177">
    <property type="component" value="Unplaced contigs"/>
</dbReference>
<evidence type="ECO:0000256" key="1">
    <source>
        <dbReference type="SAM" id="Phobius"/>
    </source>
</evidence>
<accession>G2YMM3</accession>
<feature type="transmembrane region" description="Helical" evidence="1">
    <location>
        <begin position="15"/>
        <end position="39"/>
    </location>
</feature>
<name>G2YMM3_BOTF4</name>
<organism evidence="2 3">
    <name type="scientific">Botryotinia fuckeliana (strain T4)</name>
    <name type="common">Noble rot fungus</name>
    <name type="synonym">Botrytis cinerea</name>
    <dbReference type="NCBI Taxonomy" id="999810"/>
    <lineage>
        <taxon>Eukaryota</taxon>
        <taxon>Fungi</taxon>
        <taxon>Dikarya</taxon>
        <taxon>Ascomycota</taxon>
        <taxon>Pezizomycotina</taxon>
        <taxon>Leotiomycetes</taxon>
        <taxon>Helotiales</taxon>
        <taxon>Sclerotiniaceae</taxon>
        <taxon>Botrytis</taxon>
    </lineage>
</organism>
<proteinExistence type="predicted"/>
<dbReference type="EMBL" id="FQ790345">
    <property type="protein sequence ID" value="CCD52871.1"/>
    <property type="molecule type" value="Genomic_DNA"/>
</dbReference>